<dbReference type="EMBL" id="JAULRT010000062">
    <property type="protein sequence ID" value="MDO3383693.1"/>
    <property type="molecule type" value="Genomic_DNA"/>
</dbReference>
<evidence type="ECO:0000313" key="4">
    <source>
        <dbReference type="Proteomes" id="UP001168380"/>
    </source>
</evidence>
<feature type="transmembrane region" description="Helical" evidence="1">
    <location>
        <begin position="329"/>
        <end position="348"/>
    </location>
</feature>
<dbReference type="InterPro" id="IPR007349">
    <property type="entry name" value="DUF418"/>
</dbReference>
<dbReference type="Proteomes" id="UP001168380">
    <property type="component" value="Unassembled WGS sequence"/>
</dbReference>
<proteinExistence type="predicted"/>
<dbReference type="PANTHER" id="PTHR30590">
    <property type="entry name" value="INNER MEMBRANE PROTEIN"/>
    <property type="match status" value="1"/>
</dbReference>
<feature type="transmembrane region" description="Helical" evidence="1">
    <location>
        <begin position="248"/>
        <end position="270"/>
    </location>
</feature>
<name>A0ABT8TK00_9GAMM</name>
<feature type="transmembrane region" description="Helical" evidence="1">
    <location>
        <begin position="354"/>
        <end position="376"/>
    </location>
</feature>
<evidence type="ECO:0000313" key="3">
    <source>
        <dbReference type="EMBL" id="MDO3383693.1"/>
    </source>
</evidence>
<keyword evidence="4" id="KW-1185">Reference proteome</keyword>
<keyword evidence="1" id="KW-0472">Membrane</keyword>
<evidence type="ECO:0000259" key="2">
    <source>
        <dbReference type="Pfam" id="PF04235"/>
    </source>
</evidence>
<comment type="caution">
    <text evidence="3">The sequence shown here is derived from an EMBL/GenBank/DDBJ whole genome shotgun (WGS) entry which is preliminary data.</text>
</comment>
<organism evidence="3 4">
    <name type="scientific">Gilvimarinus algae</name>
    <dbReference type="NCBI Taxonomy" id="3058037"/>
    <lineage>
        <taxon>Bacteria</taxon>
        <taxon>Pseudomonadati</taxon>
        <taxon>Pseudomonadota</taxon>
        <taxon>Gammaproteobacteria</taxon>
        <taxon>Cellvibrionales</taxon>
        <taxon>Cellvibrionaceae</taxon>
        <taxon>Gilvimarinus</taxon>
    </lineage>
</organism>
<dbReference type="PANTHER" id="PTHR30590:SF2">
    <property type="entry name" value="INNER MEMBRANE PROTEIN"/>
    <property type="match status" value="1"/>
</dbReference>
<reference evidence="3" key="1">
    <citation type="submission" date="2023-07" db="EMBL/GenBank/DDBJ databases">
        <title>Gilvimarinus algae sp. nov., isolated from the surface of Kelp.</title>
        <authorList>
            <person name="Sun Y.Y."/>
            <person name="Gong Y."/>
            <person name="Du Z.J."/>
        </authorList>
    </citation>
    <scope>NUCLEOTIDE SEQUENCE</scope>
    <source>
        <strain evidence="3">SDUM040014</strain>
    </source>
</reference>
<dbReference type="RefSeq" id="WP_302714623.1">
    <property type="nucleotide sequence ID" value="NZ_JAULRT010000062.1"/>
</dbReference>
<dbReference type="Pfam" id="PF04235">
    <property type="entry name" value="DUF418"/>
    <property type="match status" value="1"/>
</dbReference>
<feature type="transmembrane region" description="Helical" evidence="1">
    <location>
        <begin position="290"/>
        <end position="308"/>
    </location>
</feature>
<feature type="transmembrane region" description="Helical" evidence="1">
    <location>
        <begin position="216"/>
        <end position="236"/>
    </location>
</feature>
<feature type="domain" description="DUF418" evidence="2">
    <location>
        <begin position="229"/>
        <end position="394"/>
    </location>
</feature>
<sequence length="401" mass="44857">MHNQNNTPRIHAVDALRGFALAGITIAHMLEQFIAAPRPQGDAWGIAPTVFDQAIQAVGFLLISGKFFSIFSLLFGISFAIMMVNAEKRGQAFSGRFLWRLTLLFAIGLVHTLFYRGDILTVYAVIGLSLPLFYRLPDKVLWVIALVLFAGFGRAAFYVITGADTLLPFAWTPESPLLAEYIQTLKGGSLLDVFALNLTQGLATKYDFQVALGGRGYLTLAYFLVGIWLVRSGIVGDITNRLASVKKTFFYAIGAALVCLLLTIGSFMTLPQPMDMTSWHFVLGMTAYDLLGVALTVALICAFLWLYLKKPEGKLNALSPYGRMALTNYLLQTLVGTFIFYGWGLGLLGRLHEWQTLLIALIIIYLQIKISAWWLARYRYGPLEWAWRCGTYFKRMPLRIE</sequence>
<evidence type="ECO:0000256" key="1">
    <source>
        <dbReference type="SAM" id="Phobius"/>
    </source>
</evidence>
<gene>
    <name evidence="3" type="ORF">QWI16_16035</name>
</gene>
<dbReference type="InterPro" id="IPR052529">
    <property type="entry name" value="Bact_Transport_Assoc"/>
</dbReference>
<feature type="transmembrane region" description="Helical" evidence="1">
    <location>
        <begin position="120"/>
        <end position="136"/>
    </location>
</feature>
<keyword evidence="1" id="KW-0812">Transmembrane</keyword>
<feature type="transmembrane region" description="Helical" evidence="1">
    <location>
        <begin position="97"/>
        <end position="114"/>
    </location>
</feature>
<feature type="transmembrane region" description="Helical" evidence="1">
    <location>
        <begin position="141"/>
        <end position="160"/>
    </location>
</feature>
<accession>A0ABT8TK00</accession>
<protein>
    <submittedName>
        <fullName evidence="3">DUF418 domain-containing protein</fullName>
    </submittedName>
</protein>
<keyword evidence="1" id="KW-1133">Transmembrane helix</keyword>